<keyword evidence="2" id="KW-0812">Transmembrane</keyword>
<accession>A0A9P7AQX0</accession>
<organism evidence="4 5">
    <name type="scientific">Suillus plorans</name>
    <dbReference type="NCBI Taxonomy" id="116603"/>
    <lineage>
        <taxon>Eukaryota</taxon>
        <taxon>Fungi</taxon>
        <taxon>Dikarya</taxon>
        <taxon>Basidiomycota</taxon>
        <taxon>Agaricomycotina</taxon>
        <taxon>Agaricomycetes</taxon>
        <taxon>Agaricomycetidae</taxon>
        <taxon>Boletales</taxon>
        <taxon>Suillineae</taxon>
        <taxon>Suillaceae</taxon>
        <taxon>Suillus</taxon>
    </lineage>
</organism>
<dbReference type="InterPro" id="IPR045340">
    <property type="entry name" value="DUF6533"/>
</dbReference>
<evidence type="ECO:0000313" key="4">
    <source>
        <dbReference type="EMBL" id="KAG1793509.1"/>
    </source>
</evidence>
<feature type="transmembrane region" description="Helical" evidence="2">
    <location>
        <begin position="48"/>
        <end position="74"/>
    </location>
</feature>
<feature type="transmembrane region" description="Helical" evidence="2">
    <location>
        <begin position="86"/>
        <end position="107"/>
    </location>
</feature>
<dbReference type="Proteomes" id="UP000719766">
    <property type="component" value="Unassembled WGS sequence"/>
</dbReference>
<feature type="transmembrane region" description="Helical" evidence="2">
    <location>
        <begin position="163"/>
        <end position="185"/>
    </location>
</feature>
<evidence type="ECO:0000256" key="1">
    <source>
        <dbReference type="SAM" id="MobiDB-lite"/>
    </source>
</evidence>
<proteinExistence type="predicted"/>
<dbReference type="AlphaFoldDB" id="A0A9P7AQX0"/>
<evidence type="ECO:0000259" key="3">
    <source>
        <dbReference type="Pfam" id="PF20151"/>
    </source>
</evidence>
<dbReference type="RefSeq" id="XP_041159934.1">
    <property type="nucleotide sequence ID" value="XM_041310818.1"/>
</dbReference>
<dbReference type="OrthoDB" id="3346251at2759"/>
<feature type="domain" description="DUF6533" evidence="3">
    <location>
        <begin position="15"/>
        <end position="64"/>
    </location>
</feature>
<keyword evidence="2" id="KW-1133">Transmembrane helix</keyword>
<dbReference type="EMBL" id="JABBWE010000030">
    <property type="protein sequence ID" value="KAG1793509.1"/>
    <property type="molecule type" value="Genomic_DNA"/>
</dbReference>
<sequence length="339" mass="38273">MKELGVIDNQATEKYLRIASISIALYDYIITLPAEWRFYRSQSSFSRLRLACILFVLIRYGSIIVMTLSNYGVFSTGFTRETCKNYYMIAPVFKVIQTMISQVILGVRTFNIARRDRQIGIALVVLYFVSVALEWFTNMFNRIPVVVNGNCTPGNSGRILSAWFFYTVAMLYDLAVLTISTVYLLRYNPLNSRLERLVRVLIYDGIGYFVVLTGSNILNIILYHTSDIQTQAAGASIGFAVIWIMSQRILIHLRELSETETRRLENIAAIRSPQNARHAASAIRSPLTAKSHTDPESGLNDAHTDDMELDIRTCVKPTVTLDHSDECGLSSSWGVPLVK</sequence>
<gene>
    <name evidence="4" type="ORF">HD556DRAFT_510119</name>
</gene>
<feature type="region of interest" description="Disordered" evidence="1">
    <location>
        <begin position="282"/>
        <end position="303"/>
    </location>
</feature>
<dbReference type="Pfam" id="PF20151">
    <property type="entry name" value="DUF6533"/>
    <property type="match status" value="1"/>
</dbReference>
<feature type="transmembrane region" description="Helical" evidence="2">
    <location>
        <begin position="15"/>
        <end position="36"/>
    </location>
</feature>
<feature type="transmembrane region" description="Helical" evidence="2">
    <location>
        <begin position="197"/>
        <end position="222"/>
    </location>
</feature>
<feature type="transmembrane region" description="Helical" evidence="2">
    <location>
        <begin position="228"/>
        <end position="246"/>
    </location>
</feature>
<reference evidence="4" key="1">
    <citation type="journal article" date="2020" name="New Phytol.">
        <title>Comparative genomics reveals dynamic genome evolution in host specialist ectomycorrhizal fungi.</title>
        <authorList>
            <person name="Lofgren L.A."/>
            <person name="Nguyen N.H."/>
            <person name="Vilgalys R."/>
            <person name="Ruytinx J."/>
            <person name="Liao H.L."/>
            <person name="Branco S."/>
            <person name="Kuo A."/>
            <person name="LaButti K."/>
            <person name="Lipzen A."/>
            <person name="Andreopoulos W."/>
            <person name="Pangilinan J."/>
            <person name="Riley R."/>
            <person name="Hundley H."/>
            <person name="Na H."/>
            <person name="Barry K."/>
            <person name="Grigoriev I.V."/>
            <person name="Stajich J.E."/>
            <person name="Kennedy P.G."/>
        </authorList>
    </citation>
    <scope>NUCLEOTIDE SEQUENCE</scope>
    <source>
        <strain evidence="4">S12</strain>
    </source>
</reference>
<keyword evidence="5" id="KW-1185">Reference proteome</keyword>
<comment type="caution">
    <text evidence="4">The sequence shown here is derived from an EMBL/GenBank/DDBJ whole genome shotgun (WGS) entry which is preliminary data.</text>
</comment>
<keyword evidence="2" id="KW-0472">Membrane</keyword>
<feature type="transmembrane region" description="Helical" evidence="2">
    <location>
        <begin position="119"/>
        <end position="137"/>
    </location>
</feature>
<dbReference type="GeneID" id="64604582"/>
<evidence type="ECO:0000313" key="5">
    <source>
        <dbReference type="Proteomes" id="UP000719766"/>
    </source>
</evidence>
<evidence type="ECO:0000256" key="2">
    <source>
        <dbReference type="SAM" id="Phobius"/>
    </source>
</evidence>
<protein>
    <recommendedName>
        <fullName evidence="3">DUF6533 domain-containing protein</fullName>
    </recommendedName>
</protein>
<name>A0A9P7AQX0_9AGAM</name>